<sequence length="347" mass="38511" precursor="true">MWKKWGLSVLVLVLCCAGQIHLISAEKAKGTKPPQAKQTPLMPIEVKSTLDGSLQPSLIWAPQSAKTTPTPLFVFLHSWSGNYKQNNAKWLKEAQQRGWIYLHPNFRGVNQQPEACGSKLARQDILDAIEYVIKHYDVDQSRIYLAGSSGGGHMTMLMAGHHPDRFSAASAWVGISDLAAWYHFHVKDGKPQNYARMILKSLTEKPGASRKVDAEYRDRSPLFWIANATDLPLDLNAGVTDGKTGSVPFAHTLNAFNALAEKNQTTPVSKKEMQQLWDHGKLKMPQPSDEVTDETYGRDIHLRRNSGKARVTIFEGGHEGLPQPACEWLSKQTRDTSGFGKSSAGQP</sequence>
<protein>
    <submittedName>
        <fullName evidence="6">Prolyl oligopeptidase family protein</fullName>
    </submittedName>
</protein>
<dbReference type="GO" id="GO:0006508">
    <property type="term" value="P:proteolysis"/>
    <property type="evidence" value="ECO:0007669"/>
    <property type="project" value="InterPro"/>
</dbReference>
<name>A0A517RMJ3_9PLAN</name>
<feature type="domain" description="Peptidase S9 prolyl oligopeptidase catalytic" evidence="5">
    <location>
        <begin position="95"/>
        <end position="265"/>
    </location>
</feature>
<dbReference type="AlphaFoldDB" id="A0A517RMJ3"/>
<evidence type="ECO:0000256" key="2">
    <source>
        <dbReference type="ARBA" id="ARBA00022801"/>
    </source>
</evidence>
<dbReference type="Pfam" id="PF00326">
    <property type="entry name" value="Peptidase_S9"/>
    <property type="match status" value="1"/>
</dbReference>
<accession>A0A517RMJ3</accession>
<feature type="signal peptide" evidence="4">
    <location>
        <begin position="1"/>
        <end position="22"/>
    </location>
</feature>
<evidence type="ECO:0000313" key="6">
    <source>
        <dbReference type="EMBL" id="QDT45099.1"/>
    </source>
</evidence>
<evidence type="ECO:0000256" key="1">
    <source>
        <dbReference type="ARBA" id="ARBA00022729"/>
    </source>
</evidence>
<feature type="region of interest" description="Disordered" evidence="3">
    <location>
        <begin position="322"/>
        <end position="347"/>
    </location>
</feature>
<dbReference type="PANTHER" id="PTHR43037">
    <property type="entry name" value="UNNAMED PRODUCT-RELATED"/>
    <property type="match status" value="1"/>
</dbReference>
<proteinExistence type="predicted"/>
<dbReference type="EMBL" id="CP036269">
    <property type="protein sequence ID" value="QDT45099.1"/>
    <property type="molecule type" value="Genomic_DNA"/>
</dbReference>
<dbReference type="Gene3D" id="3.40.50.1820">
    <property type="entry name" value="alpha/beta hydrolase"/>
    <property type="match status" value="1"/>
</dbReference>
<gene>
    <name evidence="6" type="ORF">Pan241w_52170</name>
</gene>
<dbReference type="SUPFAM" id="SSF53474">
    <property type="entry name" value="alpha/beta-Hydrolases"/>
    <property type="match status" value="1"/>
</dbReference>
<dbReference type="KEGG" id="gaz:Pan241w_52170"/>
<dbReference type="Proteomes" id="UP000317171">
    <property type="component" value="Chromosome"/>
</dbReference>
<evidence type="ECO:0000259" key="5">
    <source>
        <dbReference type="Pfam" id="PF00326"/>
    </source>
</evidence>
<reference evidence="6 7" key="1">
    <citation type="submission" date="2019-02" db="EMBL/GenBank/DDBJ databases">
        <title>Deep-cultivation of Planctomycetes and their phenomic and genomic characterization uncovers novel biology.</title>
        <authorList>
            <person name="Wiegand S."/>
            <person name="Jogler M."/>
            <person name="Boedeker C."/>
            <person name="Pinto D."/>
            <person name="Vollmers J."/>
            <person name="Rivas-Marin E."/>
            <person name="Kohn T."/>
            <person name="Peeters S.H."/>
            <person name="Heuer A."/>
            <person name="Rast P."/>
            <person name="Oberbeckmann S."/>
            <person name="Bunk B."/>
            <person name="Jeske O."/>
            <person name="Meyerdierks A."/>
            <person name="Storesund J.E."/>
            <person name="Kallscheuer N."/>
            <person name="Luecker S."/>
            <person name="Lage O.M."/>
            <person name="Pohl T."/>
            <person name="Merkel B.J."/>
            <person name="Hornburger P."/>
            <person name="Mueller R.-W."/>
            <person name="Bruemmer F."/>
            <person name="Labrenz M."/>
            <person name="Spormann A.M."/>
            <person name="Op den Camp H."/>
            <person name="Overmann J."/>
            <person name="Amann R."/>
            <person name="Jetten M.S.M."/>
            <person name="Mascher T."/>
            <person name="Medema M.H."/>
            <person name="Devos D.P."/>
            <person name="Kaster A.-K."/>
            <person name="Ovreas L."/>
            <person name="Rohde M."/>
            <person name="Galperin M.Y."/>
            <person name="Jogler C."/>
        </authorList>
    </citation>
    <scope>NUCLEOTIDE SEQUENCE [LARGE SCALE GENOMIC DNA]</scope>
    <source>
        <strain evidence="6 7">Pan241w</strain>
    </source>
</reference>
<keyword evidence="1 4" id="KW-0732">Signal</keyword>
<dbReference type="InterPro" id="IPR050955">
    <property type="entry name" value="Plant_Biomass_Hydrol_Est"/>
</dbReference>
<dbReference type="PANTHER" id="PTHR43037:SF5">
    <property type="entry name" value="FERULOYL ESTERASE"/>
    <property type="match status" value="1"/>
</dbReference>
<keyword evidence="7" id="KW-1185">Reference proteome</keyword>
<evidence type="ECO:0000256" key="3">
    <source>
        <dbReference type="SAM" id="MobiDB-lite"/>
    </source>
</evidence>
<dbReference type="RefSeq" id="WP_232107269.1">
    <property type="nucleotide sequence ID" value="NZ_CP036269.1"/>
</dbReference>
<evidence type="ECO:0000313" key="7">
    <source>
        <dbReference type="Proteomes" id="UP000317171"/>
    </source>
</evidence>
<dbReference type="GO" id="GO:0008236">
    <property type="term" value="F:serine-type peptidase activity"/>
    <property type="evidence" value="ECO:0007669"/>
    <property type="project" value="InterPro"/>
</dbReference>
<keyword evidence="2" id="KW-0378">Hydrolase</keyword>
<feature type="chain" id="PRO_5021943299" evidence="4">
    <location>
        <begin position="23"/>
        <end position="347"/>
    </location>
</feature>
<organism evidence="6 7">
    <name type="scientific">Gimesia alba</name>
    <dbReference type="NCBI Taxonomy" id="2527973"/>
    <lineage>
        <taxon>Bacteria</taxon>
        <taxon>Pseudomonadati</taxon>
        <taxon>Planctomycetota</taxon>
        <taxon>Planctomycetia</taxon>
        <taxon>Planctomycetales</taxon>
        <taxon>Planctomycetaceae</taxon>
        <taxon>Gimesia</taxon>
    </lineage>
</organism>
<evidence type="ECO:0000256" key="4">
    <source>
        <dbReference type="SAM" id="SignalP"/>
    </source>
</evidence>
<feature type="compositionally biased region" description="Polar residues" evidence="3">
    <location>
        <begin position="335"/>
        <end position="347"/>
    </location>
</feature>
<dbReference type="InterPro" id="IPR001375">
    <property type="entry name" value="Peptidase_S9_cat"/>
</dbReference>
<dbReference type="InterPro" id="IPR029058">
    <property type="entry name" value="AB_hydrolase_fold"/>
</dbReference>